<sequence length="634" mass="66269">MPVSPTSTAPDTGVDSDAHRLVYTADASVLAAATDLRRGIQYGRWTGPWDDTIDKLRRAAQTLQQLQALGTPAPDGATPCLWCGRPTTEDPGHDSCHARAWHPTPTTPATTAATTPPASSGTAPPAPSATTSPTTPGLTTPPSAASATLSAPSSTTHAAAAPVPSHAASVPTPTDPPAPALPAAPPPADAAASAPGTPSPAQTPPQPPAASSPPPAPQPPHPSPHTPTAQQTPPTTPTTPPSETPPTTPTPTARGTVRRPPVRTFFQDPATELSDFTRAVRRITARDQTPTPPDTVVKAALDAWHATVTAKDEPCRFVSSSGHTGVSAYHWLMGMHGAMTKPTALRSERVEELSRRDRTLVRSLSFVDPDTTPAPGQVVTEIDVNAQYLAAARSVDLGDGEPVELDHVDPAELPALLKRPGYLRLATAPDLAHTPAHVRHALPRLAPGAWLPAPIAAYLHRDHHTPLDIAAAITWPTAGRRLSVWCEMFANGRAALTAAAPTDPAAALALKVVKDVYTRYLGGYLRSKTHNRGPTCRTDWHDMLVAQGVANAARAIDKAVGNDGAVVLGSLKDAYWLLADTPVEPASLTFSPQPGKWKRNRVAPVTPAIVEAHRTGRVGLLRQAITASDTATSA</sequence>
<dbReference type="AlphaFoldDB" id="A0A2T0S598"/>
<feature type="region of interest" description="Disordered" evidence="1">
    <location>
        <begin position="88"/>
        <end position="268"/>
    </location>
</feature>
<protein>
    <submittedName>
        <fullName evidence="2">Uncharacterized protein</fullName>
    </submittedName>
</protein>
<dbReference type="EMBL" id="PVTF01000028">
    <property type="protein sequence ID" value="PRY28584.1"/>
    <property type="molecule type" value="Genomic_DNA"/>
</dbReference>
<name>A0A2T0S598_9PSEU</name>
<feature type="compositionally biased region" description="Pro residues" evidence="1">
    <location>
        <begin position="197"/>
        <end position="225"/>
    </location>
</feature>
<feature type="compositionally biased region" description="Low complexity" evidence="1">
    <location>
        <begin position="103"/>
        <end position="172"/>
    </location>
</feature>
<evidence type="ECO:0000313" key="2">
    <source>
        <dbReference type="EMBL" id="PRY28584.1"/>
    </source>
</evidence>
<organism evidence="2 3">
    <name type="scientific">Umezawaea tangerina</name>
    <dbReference type="NCBI Taxonomy" id="84725"/>
    <lineage>
        <taxon>Bacteria</taxon>
        <taxon>Bacillati</taxon>
        <taxon>Actinomycetota</taxon>
        <taxon>Actinomycetes</taxon>
        <taxon>Pseudonocardiales</taxon>
        <taxon>Pseudonocardiaceae</taxon>
        <taxon>Umezawaea</taxon>
    </lineage>
</organism>
<proteinExistence type="predicted"/>
<feature type="compositionally biased region" description="Pro residues" evidence="1">
    <location>
        <begin position="234"/>
        <end position="249"/>
    </location>
</feature>
<comment type="caution">
    <text evidence="2">The sequence shown here is derived from an EMBL/GenBank/DDBJ whole genome shotgun (WGS) entry which is preliminary data.</text>
</comment>
<reference evidence="2 3" key="1">
    <citation type="submission" date="2018-03" db="EMBL/GenBank/DDBJ databases">
        <title>Genomic Encyclopedia of Archaeal and Bacterial Type Strains, Phase II (KMG-II): from individual species to whole genera.</title>
        <authorList>
            <person name="Goeker M."/>
        </authorList>
    </citation>
    <scope>NUCLEOTIDE SEQUENCE [LARGE SCALE GENOMIC DNA]</scope>
    <source>
        <strain evidence="2 3">DSM 44720</strain>
    </source>
</reference>
<accession>A0A2T0S598</accession>
<feature type="compositionally biased region" description="Basic and acidic residues" evidence="1">
    <location>
        <begin position="88"/>
        <end position="97"/>
    </location>
</feature>
<keyword evidence="3" id="KW-1185">Reference proteome</keyword>
<gene>
    <name evidence="2" type="ORF">CLV43_1287</name>
</gene>
<feature type="compositionally biased region" description="Pro residues" evidence="1">
    <location>
        <begin position="173"/>
        <end position="188"/>
    </location>
</feature>
<evidence type="ECO:0000256" key="1">
    <source>
        <dbReference type="SAM" id="MobiDB-lite"/>
    </source>
</evidence>
<dbReference type="Proteomes" id="UP000239494">
    <property type="component" value="Unassembled WGS sequence"/>
</dbReference>
<evidence type="ECO:0000313" key="3">
    <source>
        <dbReference type="Proteomes" id="UP000239494"/>
    </source>
</evidence>